<proteinExistence type="predicted"/>
<evidence type="ECO:0000313" key="1">
    <source>
        <dbReference type="EMBL" id="KAH7905120.1"/>
    </source>
</evidence>
<reference evidence="1" key="1">
    <citation type="journal article" date="2021" name="New Phytol.">
        <title>Evolutionary innovations through gain and loss of genes in the ectomycorrhizal Boletales.</title>
        <authorList>
            <person name="Wu G."/>
            <person name="Miyauchi S."/>
            <person name="Morin E."/>
            <person name="Kuo A."/>
            <person name="Drula E."/>
            <person name="Varga T."/>
            <person name="Kohler A."/>
            <person name="Feng B."/>
            <person name="Cao Y."/>
            <person name="Lipzen A."/>
            <person name="Daum C."/>
            <person name="Hundley H."/>
            <person name="Pangilinan J."/>
            <person name="Johnson J."/>
            <person name="Barry K."/>
            <person name="LaButti K."/>
            <person name="Ng V."/>
            <person name="Ahrendt S."/>
            <person name="Min B."/>
            <person name="Choi I.G."/>
            <person name="Park H."/>
            <person name="Plett J.M."/>
            <person name="Magnuson J."/>
            <person name="Spatafora J.W."/>
            <person name="Nagy L.G."/>
            <person name="Henrissat B."/>
            <person name="Grigoriev I.V."/>
            <person name="Yang Z.L."/>
            <person name="Xu J."/>
            <person name="Martin F.M."/>
        </authorList>
    </citation>
    <scope>NUCLEOTIDE SEQUENCE</scope>
    <source>
        <strain evidence="1">ATCC 28755</strain>
    </source>
</reference>
<gene>
    <name evidence="1" type="ORF">BJ138DRAFT_1130658</name>
</gene>
<keyword evidence="2" id="KW-1185">Reference proteome</keyword>
<accession>A0ACB7ZVQ7</accession>
<protein>
    <submittedName>
        <fullName evidence="1">Uncharacterized protein</fullName>
    </submittedName>
</protein>
<sequence>MPDTLRLNCMGIGQLENNIFEVNVTAVDTVASLRKAIKHEQPHDAHTFRRLTQILGKPSAFSKKKQTEKAYLCNRRCSPSHPSSGSRQNLRQTDTDTDSSFVLVLGLELAREMSAVRGDGDRTTRTSSGRCARPAVGKFVAAGKDEIGSDPFLEATASLFNPQDNIAQLRPVVPCFHNRRV</sequence>
<comment type="caution">
    <text evidence="1">The sequence shown here is derived from an EMBL/GenBank/DDBJ whole genome shotgun (WGS) entry which is preliminary data.</text>
</comment>
<dbReference type="EMBL" id="MU268268">
    <property type="protein sequence ID" value="KAH7905120.1"/>
    <property type="molecule type" value="Genomic_DNA"/>
</dbReference>
<name>A0ACB7ZVQ7_9AGAM</name>
<dbReference type="Proteomes" id="UP000790377">
    <property type="component" value="Unassembled WGS sequence"/>
</dbReference>
<evidence type="ECO:0000313" key="2">
    <source>
        <dbReference type="Proteomes" id="UP000790377"/>
    </source>
</evidence>
<organism evidence="1 2">
    <name type="scientific">Hygrophoropsis aurantiaca</name>
    <dbReference type="NCBI Taxonomy" id="72124"/>
    <lineage>
        <taxon>Eukaryota</taxon>
        <taxon>Fungi</taxon>
        <taxon>Dikarya</taxon>
        <taxon>Basidiomycota</taxon>
        <taxon>Agaricomycotina</taxon>
        <taxon>Agaricomycetes</taxon>
        <taxon>Agaricomycetidae</taxon>
        <taxon>Boletales</taxon>
        <taxon>Coniophorineae</taxon>
        <taxon>Hygrophoropsidaceae</taxon>
        <taxon>Hygrophoropsis</taxon>
    </lineage>
</organism>